<evidence type="ECO:0000256" key="3">
    <source>
        <dbReference type="ARBA" id="ARBA00022806"/>
    </source>
</evidence>
<name>A0A0D1KZW3_BACIU</name>
<dbReference type="GO" id="GO:0005524">
    <property type="term" value="F:ATP binding"/>
    <property type="evidence" value="ECO:0007669"/>
    <property type="project" value="UniProtKB-UniRule"/>
</dbReference>
<dbReference type="PANTHER" id="PTHR47963:SF1">
    <property type="entry name" value="DEAD-BOX ATP-DEPENDENT RNA HELICASE CSHB"/>
    <property type="match status" value="1"/>
</dbReference>
<dbReference type="InterPro" id="IPR027417">
    <property type="entry name" value="P-loop_NTPase"/>
</dbReference>
<dbReference type="GO" id="GO:0005840">
    <property type="term" value="C:ribosome"/>
    <property type="evidence" value="ECO:0007669"/>
    <property type="project" value="TreeGrafter"/>
</dbReference>
<dbReference type="GO" id="GO:0016887">
    <property type="term" value="F:ATP hydrolysis activity"/>
    <property type="evidence" value="ECO:0007669"/>
    <property type="project" value="RHEA"/>
</dbReference>
<dbReference type="InterPro" id="IPR001650">
    <property type="entry name" value="Helicase_C-like"/>
</dbReference>
<evidence type="ECO:0000313" key="12">
    <source>
        <dbReference type="Proteomes" id="UP000032247"/>
    </source>
</evidence>
<proteinExistence type="inferred from homology"/>
<dbReference type="InterPro" id="IPR011545">
    <property type="entry name" value="DEAD/DEAH_box_helicase_dom"/>
</dbReference>
<dbReference type="PANTHER" id="PTHR47963">
    <property type="entry name" value="DEAD-BOX ATP-DEPENDENT RNA HELICASE 47, MITOCHONDRIAL"/>
    <property type="match status" value="1"/>
</dbReference>
<reference evidence="11 12" key="1">
    <citation type="submission" date="2014-12" db="EMBL/GenBank/DDBJ databases">
        <title>Comparative genome analysis of Bacillus coagulans HM-08, Clostridium butyricum HM-68, Bacillus subtilis HM-66 and Bacillus licheniformis BL-09.</title>
        <authorList>
            <person name="Zhang H."/>
        </authorList>
    </citation>
    <scope>NUCLEOTIDE SEQUENCE [LARGE SCALE GENOMIC DNA]</scope>
    <source>
        <strain evidence="11 12">HM-66</strain>
    </source>
</reference>
<comment type="similarity">
    <text evidence="5">Belongs to the DEAD box helicase family. CshB subfamily.</text>
</comment>
<dbReference type="InterPro" id="IPR014001">
    <property type="entry name" value="Helicase_ATP-bd"/>
</dbReference>
<dbReference type="PATRIC" id="fig|1423.173.peg.2346"/>
<gene>
    <name evidence="5" type="primary">cshB</name>
    <name evidence="11" type="ORF">SC09_Contig24orf00771</name>
</gene>
<comment type="subcellular location">
    <subcellularLocation>
        <location evidence="5">Cytoplasm</location>
    </subcellularLocation>
</comment>
<dbReference type="STRING" id="483913.AN935_12445"/>
<dbReference type="SMART" id="SM00487">
    <property type="entry name" value="DEXDc"/>
    <property type="match status" value="1"/>
</dbReference>
<dbReference type="InterPro" id="IPR050547">
    <property type="entry name" value="DEAD_box_RNA_helicases"/>
</dbReference>
<dbReference type="EMBL" id="JXBC01000003">
    <property type="protein sequence ID" value="KIU11692.1"/>
    <property type="molecule type" value="Genomic_DNA"/>
</dbReference>
<protein>
    <recommendedName>
        <fullName evidence="5">DEAD-box ATP-dependent RNA helicase CshB</fullName>
        <ecNumber evidence="5">3.6.4.13</ecNumber>
    </recommendedName>
</protein>
<dbReference type="SMART" id="SM00490">
    <property type="entry name" value="HELICc"/>
    <property type="match status" value="1"/>
</dbReference>
<organism evidence="11 12">
    <name type="scientific">Bacillus subtilis</name>
    <dbReference type="NCBI Taxonomy" id="1423"/>
    <lineage>
        <taxon>Bacteria</taxon>
        <taxon>Bacillati</taxon>
        <taxon>Bacillota</taxon>
        <taxon>Bacilli</taxon>
        <taxon>Bacillales</taxon>
        <taxon>Bacillaceae</taxon>
        <taxon>Bacillus</taxon>
    </lineage>
</organism>
<evidence type="ECO:0000256" key="6">
    <source>
        <dbReference type="PROSITE-ProRule" id="PRU00552"/>
    </source>
</evidence>
<sequence length="447" mass="51093">MCRFKELGKMKETKFELYELKPFIIDAVHRLGFYEPTDIQKRLIPAVLKKESVIGQSQTGTGKTHAYLLPLLNKIDPAKDVVQLVITAPTRELANQIYQEALKITQGEEGSQIRSKCFIGGTDKQKSIDKLKIQPHLVVGTPGRIADLIKEQALSVHKAESLVIDEADLMLDMGFLADVDYIGSRMPEDLQMLVFSATIPEKLKPFLKKYMENPKYAHVEPKQVTAAKIEHILIPSKHRDKDKLLFDIMSHLNPYLGIVFANTKNTADHIAQYLTGKGMKIGLLHGGLTPRERKKVMKQINDLEFTYVIATDLAARGIDIKGVSHVINYELPDDLDFYVHRVGRTARAGSSGQAMTIYELTDEDALVRLEKMGIEFDYLELEKGEWKKGDDRQRRKKRKKTPNEADEIAHRLVKKPKKVKPGYKKKMSYEMEKIKKKQRRNQSNKRK</sequence>
<keyword evidence="5" id="KW-0694">RNA-binding</keyword>
<dbReference type="AlphaFoldDB" id="A0A0D1KZW3"/>
<comment type="function">
    <text evidence="5">Probable DEAD-box RNA helicase. May work in conjunction with the cold shock proteins to ensure proper initiation of transcription at low and optimal temperatures.</text>
</comment>
<evidence type="ECO:0000256" key="1">
    <source>
        <dbReference type="ARBA" id="ARBA00022741"/>
    </source>
</evidence>
<evidence type="ECO:0000259" key="10">
    <source>
        <dbReference type="PROSITE" id="PS51195"/>
    </source>
</evidence>
<comment type="caution">
    <text evidence="11">The sequence shown here is derived from an EMBL/GenBank/DDBJ whole genome shotgun (WGS) entry which is preliminary data.</text>
</comment>
<keyword evidence="5" id="KW-0346">Stress response</keyword>
<dbReference type="Pfam" id="PF00270">
    <property type="entry name" value="DEAD"/>
    <property type="match status" value="1"/>
</dbReference>
<dbReference type="GO" id="GO:0006401">
    <property type="term" value="P:RNA catabolic process"/>
    <property type="evidence" value="ECO:0007669"/>
    <property type="project" value="UniProtKB-UniRule"/>
</dbReference>
<dbReference type="PROSITE" id="PS51194">
    <property type="entry name" value="HELICASE_CTER"/>
    <property type="match status" value="1"/>
</dbReference>
<dbReference type="PROSITE" id="PS51192">
    <property type="entry name" value="HELICASE_ATP_BIND_1"/>
    <property type="match status" value="1"/>
</dbReference>
<dbReference type="GO" id="GO:0003724">
    <property type="term" value="F:RNA helicase activity"/>
    <property type="evidence" value="ECO:0007669"/>
    <property type="project" value="UniProtKB-UniRule"/>
</dbReference>
<keyword evidence="2 5" id="KW-0378">Hydrolase</keyword>
<dbReference type="GO" id="GO:0033592">
    <property type="term" value="F:RNA strand annealing activity"/>
    <property type="evidence" value="ECO:0007669"/>
    <property type="project" value="TreeGrafter"/>
</dbReference>
<evidence type="ECO:0000256" key="7">
    <source>
        <dbReference type="SAM" id="MobiDB-lite"/>
    </source>
</evidence>
<feature type="compositionally biased region" description="Basic and acidic residues" evidence="7">
    <location>
        <begin position="401"/>
        <end position="410"/>
    </location>
</feature>
<dbReference type="GO" id="GO:0005829">
    <property type="term" value="C:cytosol"/>
    <property type="evidence" value="ECO:0007669"/>
    <property type="project" value="TreeGrafter"/>
</dbReference>
<keyword evidence="5" id="KW-0963">Cytoplasm</keyword>
<dbReference type="HAMAP" id="MF_01494">
    <property type="entry name" value="DEAD_helicase_CshB"/>
    <property type="match status" value="1"/>
</dbReference>
<comment type="catalytic activity">
    <reaction evidence="5">
        <text>ATP + H2O = ADP + phosphate + H(+)</text>
        <dbReference type="Rhea" id="RHEA:13065"/>
        <dbReference type="ChEBI" id="CHEBI:15377"/>
        <dbReference type="ChEBI" id="CHEBI:15378"/>
        <dbReference type="ChEBI" id="CHEBI:30616"/>
        <dbReference type="ChEBI" id="CHEBI:43474"/>
        <dbReference type="ChEBI" id="CHEBI:456216"/>
        <dbReference type="EC" id="3.6.4.13"/>
    </reaction>
</comment>
<keyword evidence="3 5" id="KW-0347">Helicase</keyword>
<dbReference type="Proteomes" id="UP000032247">
    <property type="component" value="Unassembled WGS sequence"/>
</dbReference>
<evidence type="ECO:0000259" key="8">
    <source>
        <dbReference type="PROSITE" id="PS51192"/>
    </source>
</evidence>
<evidence type="ECO:0000313" key="11">
    <source>
        <dbReference type="EMBL" id="KIU11692.1"/>
    </source>
</evidence>
<dbReference type="CDD" id="cd00268">
    <property type="entry name" value="DEADc"/>
    <property type="match status" value="1"/>
</dbReference>
<dbReference type="CDD" id="cd18787">
    <property type="entry name" value="SF2_C_DEAD"/>
    <property type="match status" value="1"/>
</dbReference>
<dbReference type="InterPro" id="IPR030881">
    <property type="entry name" value="CshB"/>
</dbReference>
<evidence type="ECO:0000256" key="4">
    <source>
        <dbReference type="ARBA" id="ARBA00022840"/>
    </source>
</evidence>
<dbReference type="InterPro" id="IPR044742">
    <property type="entry name" value="DEAD/DEAH_RhlB"/>
</dbReference>
<accession>A0A0D1KZW3</accession>
<evidence type="ECO:0000259" key="9">
    <source>
        <dbReference type="PROSITE" id="PS51194"/>
    </source>
</evidence>
<evidence type="ECO:0000256" key="2">
    <source>
        <dbReference type="ARBA" id="ARBA00022801"/>
    </source>
</evidence>
<feature type="domain" description="DEAD-box RNA helicase Q" evidence="10">
    <location>
        <begin position="13"/>
        <end position="41"/>
    </location>
</feature>
<evidence type="ECO:0000256" key="5">
    <source>
        <dbReference type="HAMAP-Rule" id="MF_01494"/>
    </source>
</evidence>
<dbReference type="SUPFAM" id="SSF52540">
    <property type="entry name" value="P-loop containing nucleoside triphosphate hydrolases"/>
    <property type="match status" value="1"/>
</dbReference>
<dbReference type="GO" id="GO:0009409">
    <property type="term" value="P:response to cold"/>
    <property type="evidence" value="ECO:0007669"/>
    <property type="project" value="InterPro"/>
</dbReference>
<feature type="domain" description="Helicase C-terminal" evidence="9">
    <location>
        <begin position="244"/>
        <end position="387"/>
    </location>
</feature>
<feature type="region of interest" description="Disordered" evidence="7">
    <location>
        <begin position="387"/>
        <end position="447"/>
    </location>
</feature>
<feature type="short sequence motif" description="Q motif" evidence="6">
    <location>
        <begin position="13"/>
        <end position="41"/>
    </location>
</feature>
<keyword evidence="4 5" id="KW-0067">ATP-binding</keyword>
<feature type="compositionally biased region" description="Basic residues" evidence="7">
    <location>
        <begin position="411"/>
        <end position="426"/>
    </location>
</feature>
<dbReference type="InterPro" id="IPR014014">
    <property type="entry name" value="RNA_helicase_DEAD_Q_motif"/>
</dbReference>
<dbReference type="EC" id="3.6.4.13" evidence="5"/>
<dbReference type="Pfam" id="PF00271">
    <property type="entry name" value="Helicase_C"/>
    <property type="match status" value="1"/>
</dbReference>
<feature type="compositionally biased region" description="Basic residues" evidence="7">
    <location>
        <begin position="434"/>
        <end position="447"/>
    </location>
</feature>
<dbReference type="PROSITE" id="PS51195">
    <property type="entry name" value="Q_MOTIF"/>
    <property type="match status" value="1"/>
</dbReference>
<keyword evidence="1 5" id="KW-0547">Nucleotide-binding</keyword>
<dbReference type="Gene3D" id="3.40.50.300">
    <property type="entry name" value="P-loop containing nucleotide triphosphate hydrolases"/>
    <property type="match status" value="2"/>
</dbReference>
<feature type="domain" description="Helicase ATP-binding" evidence="8">
    <location>
        <begin position="44"/>
        <end position="217"/>
    </location>
</feature>